<proteinExistence type="predicted"/>
<keyword evidence="2" id="KW-1185">Reference proteome</keyword>
<name>A0ABR8EUJ5_NOSLI</name>
<dbReference type="RefSeq" id="WP_190892318.1">
    <property type="nucleotide sequence ID" value="NZ_JACJTE010000009.1"/>
</dbReference>
<gene>
    <name evidence="1" type="ORF">H6G95_11560</name>
</gene>
<evidence type="ECO:0000313" key="1">
    <source>
        <dbReference type="EMBL" id="MBD2561242.1"/>
    </source>
</evidence>
<organism evidence="1 2">
    <name type="scientific">Nostoc linckia FACHB-391</name>
    <dbReference type="NCBI Taxonomy" id="2692906"/>
    <lineage>
        <taxon>Bacteria</taxon>
        <taxon>Bacillati</taxon>
        <taxon>Cyanobacteriota</taxon>
        <taxon>Cyanophyceae</taxon>
        <taxon>Nostocales</taxon>
        <taxon>Nostocaceae</taxon>
        <taxon>Nostoc</taxon>
    </lineage>
</organism>
<dbReference type="Proteomes" id="UP000604661">
    <property type="component" value="Unassembled WGS sequence"/>
</dbReference>
<sequence length="89" mass="9971">MVDSIKFAPNLEKYSSEAIVAKSKVLPYRGQSLLNCLIGKVRLNMNETLATTLGELQAQIYWLHDAEKFSEPLSWLNCLFLGLNAIGKL</sequence>
<reference evidence="1 2" key="1">
    <citation type="journal article" date="2020" name="ISME J.">
        <title>Comparative genomics reveals insights into cyanobacterial evolution and habitat adaptation.</title>
        <authorList>
            <person name="Chen M.Y."/>
            <person name="Teng W.K."/>
            <person name="Zhao L."/>
            <person name="Hu C.X."/>
            <person name="Zhou Y.K."/>
            <person name="Han B.P."/>
            <person name="Song L.R."/>
            <person name="Shu W.S."/>
        </authorList>
    </citation>
    <scope>NUCLEOTIDE SEQUENCE [LARGE SCALE GENOMIC DNA]</scope>
    <source>
        <strain evidence="1 2">FACHB-391</strain>
    </source>
</reference>
<accession>A0ABR8EUJ5</accession>
<comment type="caution">
    <text evidence="1">The sequence shown here is derived from an EMBL/GenBank/DDBJ whole genome shotgun (WGS) entry which is preliminary data.</text>
</comment>
<evidence type="ECO:0000313" key="2">
    <source>
        <dbReference type="Proteomes" id="UP000604661"/>
    </source>
</evidence>
<dbReference type="EMBL" id="JACJTE010000009">
    <property type="protein sequence ID" value="MBD2561242.1"/>
    <property type="molecule type" value="Genomic_DNA"/>
</dbReference>
<protein>
    <submittedName>
        <fullName evidence="1">Uncharacterized protein</fullName>
    </submittedName>
</protein>